<comment type="caution">
    <text evidence="2">The sequence shown here is derived from an EMBL/GenBank/DDBJ whole genome shotgun (WGS) entry which is preliminary data.</text>
</comment>
<organism evidence="2 3">
    <name type="scientific">Phaseolus coccineus</name>
    <name type="common">Scarlet runner bean</name>
    <name type="synonym">Phaseolus multiflorus</name>
    <dbReference type="NCBI Taxonomy" id="3886"/>
    <lineage>
        <taxon>Eukaryota</taxon>
        <taxon>Viridiplantae</taxon>
        <taxon>Streptophyta</taxon>
        <taxon>Embryophyta</taxon>
        <taxon>Tracheophyta</taxon>
        <taxon>Spermatophyta</taxon>
        <taxon>Magnoliopsida</taxon>
        <taxon>eudicotyledons</taxon>
        <taxon>Gunneridae</taxon>
        <taxon>Pentapetalae</taxon>
        <taxon>rosids</taxon>
        <taxon>fabids</taxon>
        <taxon>Fabales</taxon>
        <taxon>Fabaceae</taxon>
        <taxon>Papilionoideae</taxon>
        <taxon>50 kb inversion clade</taxon>
        <taxon>NPAAA clade</taxon>
        <taxon>indigoferoid/millettioid clade</taxon>
        <taxon>Phaseoleae</taxon>
        <taxon>Phaseolus</taxon>
    </lineage>
</organism>
<dbReference type="AlphaFoldDB" id="A0AAN9KY65"/>
<dbReference type="EMBL" id="JAYMYR010000131">
    <property type="protein sequence ID" value="KAK7325501.1"/>
    <property type="molecule type" value="Genomic_DNA"/>
</dbReference>
<sequence length="78" mass="7837">MVAFPGSLAVTRGILRTEGACGVSKSIMSGVPQPRLVSSVGSSTDIAGDSVPNLLFNQPREGLAGGQLPPPPAAHLIS</sequence>
<evidence type="ECO:0000256" key="1">
    <source>
        <dbReference type="SAM" id="MobiDB-lite"/>
    </source>
</evidence>
<proteinExistence type="predicted"/>
<gene>
    <name evidence="2" type="ORF">VNO80_34420</name>
</gene>
<evidence type="ECO:0000313" key="2">
    <source>
        <dbReference type="EMBL" id="KAK7325501.1"/>
    </source>
</evidence>
<keyword evidence="3" id="KW-1185">Reference proteome</keyword>
<dbReference type="Proteomes" id="UP001374584">
    <property type="component" value="Unassembled WGS sequence"/>
</dbReference>
<name>A0AAN9KY65_PHACN</name>
<accession>A0AAN9KY65</accession>
<feature type="region of interest" description="Disordered" evidence="1">
    <location>
        <begin position="58"/>
        <end position="78"/>
    </location>
</feature>
<evidence type="ECO:0000313" key="3">
    <source>
        <dbReference type="Proteomes" id="UP001374584"/>
    </source>
</evidence>
<protein>
    <submittedName>
        <fullName evidence="2">Uncharacterized protein</fullName>
    </submittedName>
</protein>
<feature type="compositionally biased region" description="Pro residues" evidence="1">
    <location>
        <begin position="68"/>
        <end position="78"/>
    </location>
</feature>
<reference evidence="2 3" key="1">
    <citation type="submission" date="2024-01" db="EMBL/GenBank/DDBJ databases">
        <title>The genomes of 5 underutilized Papilionoideae crops provide insights into root nodulation and disease resistanc.</title>
        <authorList>
            <person name="Jiang F."/>
        </authorList>
    </citation>
    <scope>NUCLEOTIDE SEQUENCE [LARGE SCALE GENOMIC DNA]</scope>
    <source>
        <strain evidence="2">JINMINGXINNONG_FW02</strain>
        <tissue evidence="2">Leaves</tissue>
    </source>
</reference>